<keyword evidence="3" id="KW-1185">Reference proteome</keyword>
<dbReference type="Gene3D" id="3.40.50.720">
    <property type="entry name" value="NAD(P)-binding Rossmann-like Domain"/>
    <property type="match status" value="1"/>
</dbReference>
<dbReference type="Pfam" id="PF13478">
    <property type="entry name" value="XdhC_C"/>
    <property type="match status" value="1"/>
</dbReference>
<dbReference type="EMBL" id="FWZX01000007">
    <property type="protein sequence ID" value="SMF20404.1"/>
    <property type="molecule type" value="Genomic_DNA"/>
</dbReference>
<organism evidence="2 3">
    <name type="scientific">Tistlia consotensis USBA 355</name>
    <dbReference type="NCBI Taxonomy" id="560819"/>
    <lineage>
        <taxon>Bacteria</taxon>
        <taxon>Pseudomonadati</taxon>
        <taxon>Pseudomonadota</taxon>
        <taxon>Alphaproteobacteria</taxon>
        <taxon>Rhodospirillales</taxon>
        <taxon>Rhodovibrionaceae</taxon>
        <taxon>Tistlia</taxon>
    </lineage>
</organism>
<sequence length="246" mass="25666">MKREILDRLLEGQKAKRPLALVTDLESGRQLLLDGGETLGELAGDAAAEAAAARALDSEKSGRLPESSLFVQVFMPPLRLVVVGAVHIAQALVPMASLAGYDVTVIDPRQAWASDARFPDVKIADGWPDEALEALAPDRRTAVVTLTHDPKLDDPALITALNGPAFYIAALGSTRTHAKRRERLLAAGLGEAQIARIAAPAGLAIGARSPAEIAVSILAQMTAALRGAPPLVKAAPPQPAREGAPA</sequence>
<accession>A0A1Y6BV81</accession>
<feature type="domain" description="XdhC Rossmann" evidence="1">
    <location>
        <begin position="80"/>
        <end position="221"/>
    </location>
</feature>
<gene>
    <name evidence="2" type="ORF">SAMN05428998_10711</name>
</gene>
<protein>
    <submittedName>
        <fullName evidence="2">Xanthine dehydrogenase accessory factor</fullName>
    </submittedName>
</protein>
<evidence type="ECO:0000313" key="3">
    <source>
        <dbReference type="Proteomes" id="UP000192917"/>
    </source>
</evidence>
<proteinExistence type="predicted"/>
<reference evidence="2 3" key="1">
    <citation type="submission" date="2017-04" db="EMBL/GenBank/DDBJ databases">
        <authorList>
            <person name="Afonso C.L."/>
            <person name="Miller P.J."/>
            <person name="Scott M.A."/>
            <person name="Spackman E."/>
            <person name="Goraichik I."/>
            <person name="Dimitrov K.M."/>
            <person name="Suarez D.L."/>
            <person name="Swayne D.E."/>
        </authorList>
    </citation>
    <scope>NUCLEOTIDE SEQUENCE [LARGE SCALE GENOMIC DNA]</scope>
    <source>
        <strain evidence="2 3">USBA 355</strain>
    </source>
</reference>
<evidence type="ECO:0000259" key="1">
    <source>
        <dbReference type="Pfam" id="PF13478"/>
    </source>
</evidence>
<dbReference type="Proteomes" id="UP000192917">
    <property type="component" value="Unassembled WGS sequence"/>
</dbReference>
<dbReference type="InterPro" id="IPR052698">
    <property type="entry name" value="MoCofactor_Util/Proc"/>
</dbReference>
<name>A0A1Y6BV81_9PROT</name>
<evidence type="ECO:0000313" key="2">
    <source>
        <dbReference type="EMBL" id="SMF20404.1"/>
    </source>
</evidence>
<dbReference type="PANTHER" id="PTHR30388:SF4">
    <property type="entry name" value="MOLYBDENUM COFACTOR INSERTION CHAPERONE PAOD"/>
    <property type="match status" value="1"/>
</dbReference>
<dbReference type="STRING" id="560819.SAMN05428998_10711"/>
<dbReference type="InterPro" id="IPR027051">
    <property type="entry name" value="XdhC_Rossmann_dom"/>
</dbReference>
<dbReference type="RefSeq" id="WP_085122719.1">
    <property type="nucleotide sequence ID" value="NZ_FWZX01000007.1"/>
</dbReference>
<dbReference type="PANTHER" id="PTHR30388">
    <property type="entry name" value="ALDEHYDE OXIDOREDUCTASE MOLYBDENUM COFACTOR ASSEMBLY PROTEIN"/>
    <property type="match status" value="1"/>
</dbReference>
<dbReference type="AlphaFoldDB" id="A0A1Y6BV81"/>